<evidence type="ECO:0000313" key="1">
    <source>
        <dbReference type="EMBL" id="HAT3584271.1"/>
    </source>
</evidence>
<organism evidence="1 2">
    <name type="scientific">Kluyvera intermedia</name>
    <name type="common">Enterobacter intermedius</name>
    <dbReference type="NCBI Taxonomy" id="61648"/>
    <lineage>
        <taxon>Bacteria</taxon>
        <taxon>Pseudomonadati</taxon>
        <taxon>Pseudomonadota</taxon>
        <taxon>Gammaproteobacteria</taxon>
        <taxon>Enterobacterales</taxon>
        <taxon>Enterobacteriaceae</taxon>
        <taxon>Kluyvera</taxon>
    </lineage>
</organism>
<name>A0A9P3TCN6_KLUIN</name>
<comment type="caution">
    <text evidence="1">The sequence shown here is derived from an EMBL/GenBank/DDBJ whole genome shotgun (WGS) entry which is preliminary data.</text>
</comment>
<dbReference type="EMBL" id="DACSUM010000052">
    <property type="protein sequence ID" value="HAT3584271.1"/>
    <property type="molecule type" value="Genomic_DNA"/>
</dbReference>
<accession>A0A9P3TCN6</accession>
<reference evidence="1" key="1">
    <citation type="journal article" date="2018" name="Genome Biol.">
        <title>SKESA: strategic k-mer extension for scrupulous assemblies.</title>
        <authorList>
            <person name="Souvorov A."/>
            <person name="Agarwala R."/>
            <person name="Lipman D.J."/>
        </authorList>
    </citation>
    <scope>NUCLEOTIDE SEQUENCE</scope>
    <source>
        <strain evidence="1">CAVp300</strain>
    </source>
</reference>
<dbReference type="Proteomes" id="UP000867740">
    <property type="component" value="Unassembled WGS sequence"/>
</dbReference>
<gene>
    <name evidence="1" type="ORF">I8531_004643</name>
</gene>
<sequence length="134" mass="15915">MYQAIIYQELDQIVDVLEKLTVTWFAEHRHLAQADLFYRYMKQSQSGCFKTHYSRLLDCSMECLTGVLPQLTNRLSPRVSDIITAPQMKTRRIFSMMIYWLIQYHTGHAKEMPERSEVLDIFSSILESKTLKMW</sequence>
<dbReference type="RefSeq" id="WP_047373035.1">
    <property type="nucleotide sequence ID" value="NZ_CABMNU010000005.1"/>
</dbReference>
<proteinExistence type="predicted"/>
<dbReference type="AlphaFoldDB" id="A0A9P3TCN6"/>
<protein>
    <submittedName>
        <fullName evidence="1">Uncharacterized protein</fullName>
    </submittedName>
</protein>
<reference evidence="1" key="2">
    <citation type="submission" date="2020-10" db="EMBL/GenBank/DDBJ databases">
        <authorList>
            <consortium name="NCBI Pathogen Detection Project"/>
        </authorList>
    </citation>
    <scope>NUCLEOTIDE SEQUENCE</scope>
    <source>
        <strain evidence="1">CAVp300</strain>
    </source>
</reference>
<evidence type="ECO:0000313" key="2">
    <source>
        <dbReference type="Proteomes" id="UP000867740"/>
    </source>
</evidence>